<dbReference type="EMBL" id="FWFZ01000001">
    <property type="protein sequence ID" value="SLN16173.1"/>
    <property type="molecule type" value="Genomic_DNA"/>
</dbReference>
<organism evidence="3 4">
    <name type="scientific">Roseisalinus antarcticus</name>
    <dbReference type="NCBI Taxonomy" id="254357"/>
    <lineage>
        <taxon>Bacteria</taxon>
        <taxon>Pseudomonadati</taxon>
        <taxon>Pseudomonadota</taxon>
        <taxon>Alphaproteobacteria</taxon>
        <taxon>Rhodobacterales</taxon>
        <taxon>Roseobacteraceae</taxon>
        <taxon>Roseisalinus</taxon>
    </lineage>
</organism>
<keyword evidence="1" id="KW-0812">Transmembrane</keyword>
<accession>A0A1Y5RF60</accession>
<sequence>MDKAALEAFLADEFPQAAGDHTILRVAPMALDLRLDVSDRHLRPGGTVSGPAMFGLADVAFYLALLAMIGPQALAVTTGSAIDFMRKPEAGAPLVAEARILKLGRLLAVGDVLIRSGDAAGAVARASMTYAIPPEGRGLREVGPESGSGVG</sequence>
<dbReference type="Gene3D" id="3.10.129.10">
    <property type="entry name" value="Hotdog Thioesterase"/>
    <property type="match status" value="1"/>
</dbReference>
<feature type="domain" description="Thioesterase" evidence="2">
    <location>
        <begin position="45"/>
        <end position="118"/>
    </location>
</feature>
<keyword evidence="1" id="KW-1133">Transmembrane helix</keyword>
<evidence type="ECO:0000313" key="4">
    <source>
        <dbReference type="Proteomes" id="UP000193900"/>
    </source>
</evidence>
<name>A0A1Y5RF60_9RHOB</name>
<evidence type="ECO:0000313" key="3">
    <source>
        <dbReference type="EMBL" id="SLN16173.1"/>
    </source>
</evidence>
<dbReference type="CDD" id="cd03443">
    <property type="entry name" value="PaaI_thioesterase"/>
    <property type="match status" value="1"/>
</dbReference>
<reference evidence="3 4" key="1">
    <citation type="submission" date="2017-03" db="EMBL/GenBank/DDBJ databases">
        <authorList>
            <person name="Afonso C.L."/>
            <person name="Miller P.J."/>
            <person name="Scott M.A."/>
            <person name="Spackman E."/>
            <person name="Goraichik I."/>
            <person name="Dimitrov K.M."/>
            <person name="Suarez D.L."/>
            <person name="Swayne D.E."/>
        </authorList>
    </citation>
    <scope>NUCLEOTIDE SEQUENCE [LARGE SCALE GENOMIC DNA]</scope>
    <source>
        <strain evidence="3 4">CECT 7023</strain>
    </source>
</reference>
<dbReference type="Pfam" id="PF03061">
    <property type="entry name" value="4HBT"/>
    <property type="match status" value="1"/>
</dbReference>
<dbReference type="OrthoDB" id="9805304at2"/>
<proteinExistence type="predicted"/>
<dbReference type="GO" id="GO:0016790">
    <property type="term" value="F:thiolester hydrolase activity"/>
    <property type="evidence" value="ECO:0007669"/>
    <property type="project" value="UniProtKB-ARBA"/>
</dbReference>
<dbReference type="Proteomes" id="UP000193900">
    <property type="component" value="Unassembled WGS sequence"/>
</dbReference>
<protein>
    <submittedName>
        <fullName evidence="3">Thioesterase superfamily protein</fullName>
    </submittedName>
</protein>
<dbReference type="InterPro" id="IPR029069">
    <property type="entry name" value="HotDog_dom_sf"/>
</dbReference>
<evidence type="ECO:0000256" key="1">
    <source>
        <dbReference type="SAM" id="Phobius"/>
    </source>
</evidence>
<evidence type="ECO:0000259" key="2">
    <source>
        <dbReference type="Pfam" id="PF03061"/>
    </source>
</evidence>
<dbReference type="RefSeq" id="WP_085877432.1">
    <property type="nucleotide sequence ID" value="NZ_FWFZ01000001.1"/>
</dbReference>
<keyword evidence="1" id="KW-0472">Membrane</keyword>
<dbReference type="InterPro" id="IPR006683">
    <property type="entry name" value="Thioestr_dom"/>
</dbReference>
<dbReference type="SUPFAM" id="SSF54637">
    <property type="entry name" value="Thioesterase/thiol ester dehydrase-isomerase"/>
    <property type="match status" value="1"/>
</dbReference>
<keyword evidence="4" id="KW-1185">Reference proteome</keyword>
<feature type="transmembrane region" description="Helical" evidence="1">
    <location>
        <begin position="59"/>
        <end position="77"/>
    </location>
</feature>
<dbReference type="AlphaFoldDB" id="A0A1Y5RF60"/>
<gene>
    <name evidence="3" type="ORF">ROA7023_00259</name>
</gene>